<evidence type="ECO:0000256" key="1">
    <source>
        <dbReference type="SAM" id="Phobius"/>
    </source>
</evidence>
<keyword evidence="1" id="KW-1133">Transmembrane helix</keyword>
<name>A0A8H7BE05_9FUNG</name>
<dbReference type="EMBL" id="JABAYA010000301">
    <property type="protein sequence ID" value="KAF7721143.1"/>
    <property type="molecule type" value="Genomic_DNA"/>
</dbReference>
<feature type="transmembrane region" description="Helical" evidence="1">
    <location>
        <begin position="79"/>
        <end position="100"/>
    </location>
</feature>
<proteinExistence type="predicted"/>
<comment type="caution">
    <text evidence="2">The sequence shown here is derived from an EMBL/GenBank/DDBJ whole genome shotgun (WGS) entry which is preliminary data.</text>
</comment>
<feature type="transmembrane region" description="Helical" evidence="1">
    <location>
        <begin position="120"/>
        <end position="143"/>
    </location>
</feature>
<dbReference type="Proteomes" id="UP000605846">
    <property type="component" value="Unassembled WGS sequence"/>
</dbReference>
<keyword evidence="1" id="KW-0472">Membrane</keyword>
<reference evidence="2" key="1">
    <citation type="submission" date="2020-01" db="EMBL/GenBank/DDBJ databases">
        <title>Genome Sequencing of Three Apophysomyces-Like Fungal Strains Confirms a Novel Fungal Genus in the Mucoromycota with divergent Burkholderia-like Endosymbiotic Bacteria.</title>
        <authorList>
            <person name="Stajich J.E."/>
            <person name="Macias A.M."/>
            <person name="Carter-House D."/>
            <person name="Lovett B."/>
            <person name="Kasson L.R."/>
            <person name="Berry K."/>
            <person name="Grigoriev I."/>
            <person name="Chang Y."/>
            <person name="Spatafora J."/>
            <person name="Kasson M.T."/>
        </authorList>
    </citation>
    <scope>NUCLEOTIDE SEQUENCE</scope>
    <source>
        <strain evidence="2">NRRL A-21654</strain>
    </source>
</reference>
<feature type="transmembrane region" description="Helical" evidence="1">
    <location>
        <begin position="39"/>
        <end position="59"/>
    </location>
</feature>
<protein>
    <submittedName>
        <fullName evidence="2">Uncharacterized protein</fullName>
    </submittedName>
</protein>
<accession>A0A8H7BE05</accession>
<organism evidence="2 3">
    <name type="scientific">Apophysomyces ossiformis</name>
    <dbReference type="NCBI Taxonomy" id="679940"/>
    <lineage>
        <taxon>Eukaryota</taxon>
        <taxon>Fungi</taxon>
        <taxon>Fungi incertae sedis</taxon>
        <taxon>Mucoromycota</taxon>
        <taxon>Mucoromycotina</taxon>
        <taxon>Mucoromycetes</taxon>
        <taxon>Mucorales</taxon>
        <taxon>Mucorineae</taxon>
        <taxon>Mucoraceae</taxon>
        <taxon>Apophysomyces</taxon>
    </lineage>
</organism>
<sequence length="172" mass="19693">MTIVIMYMGGYSAHTTPIYSLFESDRSTLLYEITKDRQLISTLVAGQASILCPLFLLYFQNLHSEEEEQQHQQQQPSLLELACQFVMPLGLALSWVFCLIFDWKTMQITLTHWTSVVLHILKYVVVAFLLLELALGLVSVLQLGTTVGAIHLDEEEREEGTRVERNYQAIKQ</sequence>
<keyword evidence="3" id="KW-1185">Reference proteome</keyword>
<dbReference type="OrthoDB" id="2340007at2759"/>
<gene>
    <name evidence="2" type="ORF">EC973_005366</name>
</gene>
<dbReference type="AlphaFoldDB" id="A0A8H7BE05"/>
<evidence type="ECO:0000313" key="2">
    <source>
        <dbReference type="EMBL" id="KAF7721143.1"/>
    </source>
</evidence>
<evidence type="ECO:0000313" key="3">
    <source>
        <dbReference type="Proteomes" id="UP000605846"/>
    </source>
</evidence>
<keyword evidence="1" id="KW-0812">Transmembrane</keyword>